<protein>
    <submittedName>
        <fullName evidence="1">Uncharacterized protein</fullName>
    </submittedName>
</protein>
<reference evidence="1 2" key="1">
    <citation type="submission" date="2019-10" db="EMBL/GenBank/DDBJ databases">
        <title>Genomic and transcriptomic insights into the perfect genentic adaptation of a filamentous nitrogen-fixing cyanobacterium to rice fields.</title>
        <authorList>
            <person name="Chen Z."/>
        </authorList>
    </citation>
    <scope>NUCLEOTIDE SEQUENCE [LARGE SCALE GENOMIC DNA]</scope>
    <source>
        <strain evidence="1">CCNUC1</strain>
    </source>
</reference>
<evidence type="ECO:0000313" key="2">
    <source>
        <dbReference type="Proteomes" id="UP000326678"/>
    </source>
</evidence>
<dbReference type="AlphaFoldDB" id="A0A5P8WHB7"/>
<evidence type="ECO:0000313" key="1">
    <source>
        <dbReference type="EMBL" id="QFS52000.1"/>
    </source>
</evidence>
<proteinExistence type="predicted"/>
<keyword evidence="2" id="KW-1185">Reference proteome</keyword>
<dbReference type="KEGG" id="nsh:GXM_09494"/>
<dbReference type="Proteomes" id="UP000326678">
    <property type="component" value="Chromosome Gxm2"/>
</dbReference>
<name>A0A5P8WHB7_9NOSO</name>
<organism evidence="1 2">
    <name type="scientific">Nostoc sphaeroides CCNUC1</name>
    <dbReference type="NCBI Taxonomy" id="2653204"/>
    <lineage>
        <taxon>Bacteria</taxon>
        <taxon>Bacillati</taxon>
        <taxon>Cyanobacteriota</taxon>
        <taxon>Cyanophyceae</taxon>
        <taxon>Nostocales</taxon>
        <taxon>Nostocaceae</taxon>
        <taxon>Nostoc</taxon>
    </lineage>
</organism>
<gene>
    <name evidence="1" type="ORF">GXM_09494</name>
</gene>
<sequence length="39" mass="4357">MSAIPTPHLAIALASVTSYYRTNFQIFSQKLRKSFPSPS</sequence>
<accession>A0A5P8WHB7</accession>
<dbReference type="EMBL" id="CP045227">
    <property type="protein sequence ID" value="QFS52000.1"/>
    <property type="molecule type" value="Genomic_DNA"/>
</dbReference>